<sequence>MDQSGANQGKWSGLRAVNVLSHRPTFLFVILGGFFVANALVAEFIGVKIFAFEDTLGLERFNFNLFGQEGALQFSAGVLLWPIVFVMTDVINEYYGKRGIRLLSFMAVGLITYAFVMIFAAIQLAPADWWVGQNTTKGVPDMQKAFSVVLGQGLLIIVGSLAAFLIAQLVDVVSFHRIKRLTGERLVWLRATGSTLISQLFDSFVVLAVAFKFGPALVGNVEPWTWDQLLAVGTVQYVYKFIMAIVLTPFIYLAHHFIDGYLGADQAAAMKQEAAVWEGEQAAPVS</sequence>
<keyword evidence="1" id="KW-0812">Transmembrane</keyword>
<feature type="transmembrane region" description="Helical" evidence="1">
    <location>
        <begin position="231"/>
        <end position="253"/>
    </location>
</feature>
<dbReference type="PANTHER" id="PTHR34300:SF2">
    <property type="entry name" value="QUEUOSINE PRECURSOR TRANSPORTER-RELATED"/>
    <property type="match status" value="1"/>
</dbReference>
<dbReference type="PANTHER" id="PTHR34300">
    <property type="entry name" value="QUEUOSINE PRECURSOR TRANSPORTER-RELATED"/>
    <property type="match status" value="1"/>
</dbReference>
<feature type="transmembrane region" description="Helical" evidence="1">
    <location>
        <begin position="187"/>
        <end position="211"/>
    </location>
</feature>
<dbReference type="InterPro" id="IPR003744">
    <property type="entry name" value="YhhQ"/>
</dbReference>
<keyword evidence="1" id="KW-1003">Cell membrane</keyword>
<feature type="transmembrane region" description="Helical" evidence="1">
    <location>
        <begin position="103"/>
        <end position="125"/>
    </location>
</feature>
<comment type="caution">
    <text evidence="2">The sequence shown here is derived from an EMBL/GenBank/DDBJ whole genome shotgun (WGS) entry which is preliminary data.</text>
</comment>
<evidence type="ECO:0000313" key="3">
    <source>
        <dbReference type="Proteomes" id="UP000321580"/>
    </source>
</evidence>
<gene>
    <name evidence="2" type="ORF">FRY97_14300</name>
</gene>
<evidence type="ECO:0000313" key="2">
    <source>
        <dbReference type="EMBL" id="TXB62331.1"/>
    </source>
</evidence>
<keyword evidence="1" id="KW-0472">Membrane</keyword>
<dbReference type="RefSeq" id="WP_147168238.1">
    <property type="nucleotide sequence ID" value="NZ_VOOR01000031.1"/>
</dbReference>
<comment type="subcellular location">
    <subcellularLocation>
        <location evidence="1">Cell membrane</location>
        <topology evidence="1">Multi-pass membrane protein</topology>
    </subcellularLocation>
</comment>
<proteinExistence type="inferred from homology"/>
<dbReference type="OrthoDB" id="9805479at2"/>
<dbReference type="GO" id="GO:0022857">
    <property type="term" value="F:transmembrane transporter activity"/>
    <property type="evidence" value="ECO:0007669"/>
    <property type="project" value="UniProtKB-UniRule"/>
</dbReference>
<dbReference type="Pfam" id="PF02592">
    <property type="entry name" value="Vut_1"/>
    <property type="match status" value="1"/>
</dbReference>
<dbReference type="EMBL" id="VOOR01000031">
    <property type="protein sequence ID" value="TXB62331.1"/>
    <property type="molecule type" value="Genomic_DNA"/>
</dbReference>
<accession>A0A5C6RJ51</accession>
<comment type="function">
    <text evidence="1">Involved in the import of queuosine (Q) precursors, required for Q precursor salvage.</text>
</comment>
<dbReference type="HAMAP" id="MF_02088">
    <property type="entry name" value="Q_prec_transport"/>
    <property type="match status" value="1"/>
</dbReference>
<dbReference type="AlphaFoldDB" id="A0A5C6RJ51"/>
<dbReference type="GO" id="GO:0005886">
    <property type="term" value="C:plasma membrane"/>
    <property type="evidence" value="ECO:0007669"/>
    <property type="project" value="UniProtKB-SubCell"/>
</dbReference>
<keyword evidence="1" id="KW-0813">Transport</keyword>
<feature type="transmembrane region" description="Helical" evidence="1">
    <location>
        <begin position="145"/>
        <end position="166"/>
    </location>
</feature>
<feature type="transmembrane region" description="Helical" evidence="1">
    <location>
        <begin position="71"/>
        <end position="91"/>
    </location>
</feature>
<name>A0A5C6RJ51_9BACT</name>
<comment type="similarity">
    <text evidence="1">Belongs to the vitamin uptake transporter (VUT/ECF) (TC 2.A.88) family. Q precursor transporter subfamily.</text>
</comment>
<keyword evidence="3" id="KW-1185">Reference proteome</keyword>
<feature type="transmembrane region" description="Helical" evidence="1">
    <location>
        <begin position="25"/>
        <end position="51"/>
    </location>
</feature>
<reference evidence="2 3" key="1">
    <citation type="submission" date="2019-08" db="EMBL/GenBank/DDBJ databases">
        <title>Genome of Phaeodactylibacter luteus.</title>
        <authorList>
            <person name="Bowman J.P."/>
        </authorList>
    </citation>
    <scope>NUCLEOTIDE SEQUENCE [LARGE SCALE GENOMIC DNA]</scope>
    <source>
        <strain evidence="2 3">KCTC 42180</strain>
    </source>
</reference>
<keyword evidence="1" id="KW-1133">Transmembrane helix</keyword>
<dbReference type="Proteomes" id="UP000321580">
    <property type="component" value="Unassembled WGS sequence"/>
</dbReference>
<protein>
    <recommendedName>
        <fullName evidence="1">Probable queuosine precursor transporter</fullName>
        <shortName evidence="1">Q precursor transporter</shortName>
    </recommendedName>
</protein>
<dbReference type="NCBIfam" id="TIGR00697">
    <property type="entry name" value="queuosine precursor transporter"/>
    <property type="match status" value="1"/>
</dbReference>
<evidence type="ECO:0000256" key="1">
    <source>
        <dbReference type="HAMAP-Rule" id="MF_02088"/>
    </source>
</evidence>
<organism evidence="2 3">
    <name type="scientific">Phaeodactylibacter luteus</name>
    <dbReference type="NCBI Taxonomy" id="1564516"/>
    <lineage>
        <taxon>Bacteria</taxon>
        <taxon>Pseudomonadati</taxon>
        <taxon>Bacteroidota</taxon>
        <taxon>Saprospiria</taxon>
        <taxon>Saprospirales</taxon>
        <taxon>Haliscomenobacteraceae</taxon>
        <taxon>Phaeodactylibacter</taxon>
    </lineage>
</organism>